<evidence type="ECO:0000256" key="2">
    <source>
        <dbReference type="PROSITE-ProRule" id="PRU00335"/>
    </source>
</evidence>
<evidence type="ECO:0000259" key="3">
    <source>
        <dbReference type="PROSITE" id="PS50977"/>
    </source>
</evidence>
<name>A0ABS9U7C5_9MICC</name>
<dbReference type="InterPro" id="IPR009057">
    <property type="entry name" value="Homeodomain-like_sf"/>
</dbReference>
<dbReference type="Pfam" id="PF00440">
    <property type="entry name" value="TetR_N"/>
    <property type="match status" value="1"/>
</dbReference>
<dbReference type="Gene3D" id="1.10.357.10">
    <property type="entry name" value="Tetracycline Repressor, domain 2"/>
    <property type="match status" value="1"/>
</dbReference>
<dbReference type="PANTHER" id="PTHR30055:SF200">
    <property type="entry name" value="HTH-TYPE TRANSCRIPTIONAL REPRESSOR BDCR"/>
    <property type="match status" value="1"/>
</dbReference>
<evidence type="ECO:0000313" key="5">
    <source>
        <dbReference type="Proteomes" id="UP001202922"/>
    </source>
</evidence>
<dbReference type="PANTHER" id="PTHR30055">
    <property type="entry name" value="HTH-TYPE TRANSCRIPTIONAL REGULATOR RUTR"/>
    <property type="match status" value="1"/>
</dbReference>
<dbReference type="RefSeq" id="WP_241056760.1">
    <property type="nucleotide sequence ID" value="NZ_JAKZBV010000003.1"/>
</dbReference>
<dbReference type="PROSITE" id="PS50977">
    <property type="entry name" value="HTH_TETR_2"/>
    <property type="match status" value="1"/>
</dbReference>
<reference evidence="4 5" key="1">
    <citation type="submission" date="2022-03" db="EMBL/GenBank/DDBJ databases">
        <title>Sinomonas sp. isolated from a soil.</title>
        <authorList>
            <person name="Han J."/>
            <person name="Kim D.-U."/>
        </authorList>
    </citation>
    <scope>NUCLEOTIDE SEQUENCE [LARGE SCALE GENOMIC DNA]</scope>
    <source>
        <strain evidence="4 5">5-5</strain>
    </source>
</reference>
<feature type="domain" description="HTH tetR-type" evidence="3">
    <location>
        <begin position="27"/>
        <end position="87"/>
    </location>
</feature>
<proteinExistence type="predicted"/>
<evidence type="ECO:0000313" key="4">
    <source>
        <dbReference type="EMBL" id="MCH6472579.1"/>
    </source>
</evidence>
<dbReference type="SUPFAM" id="SSF48498">
    <property type="entry name" value="Tetracyclin repressor-like, C-terminal domain"/>
    <property type="match status" value="1"/>
</dbReference>
<dbReference type="PRINTS" id="PR00455">
    <property type="entry name" value="HTHTETR"/>
</dbReference>
<keyword evidence="1 2" id="KW-0238">DNA-binding</keyword>
<keyword evidence="5" id="KW-1185">Reference proteome</keyword>
<dbReference type="InterPro" id="IPR001647">
    <property type="entry name" value="HTH_TetR"/>
</dbReference>
<dbReference type="InterPro" id="IPR036271">
    <property type="entry name" value="Tet_transcr_reg_TetR-rel_C_sf"/>
</dbReference>
<sequence length="218" mass="23593">MQPVLQAAADGARPALSAPANSGLQAKRARQRVLDAAYELFARRGIRHVGVDELIARSGVAKATFYKHFRTKDDLVLAYLERWFHARTASIQEAAAQGGTPDAALLAVFDAFESWFREGAAETRALLQVLVEMGPDHPLGAAAAEYMDRTRAQVAEMAGSAGVPDPEGFAWSVHILVKGALVADLEGDEHAASRAKEMATLLLHRHRPPPYPPLAPQR</sequence>
<dbReference type="SUPFAM" id="SSF46689">
    <property type="entry name" value="Homeodomain-like"/>
    <property type="match status" value="1"/>
</dbReference>
<dbReference type="InterPro" id="IPR050109">
    <property type="entry name" value="HTH-type_TetR-like_transc_reg"/>
</dbReference>
<accession>A0ABS9U7C5</accession>
<dbReference type="Proteomes" id="UP001202922">
    <property type="component" value="Unassembled WGS sequence"/>
</dbReference>
<dbReference type="EMBL" id="JAKZBV010000003">
    <property type="protein sequence ID" value="MCH6472579.1"/>
    <property type="molecule type" value="Genomic_DNA"/>
</dbReference>
<organism evidence="4 5">
    <name type="scientific">Sinomonas terrae</name>
    <dbReference type="NCBI Taxonomy" id="2908838"/>
    <lineage>
        <taxon>Bacteria</taxon>
        <taxon>Bacillati</taxon>
        <taxon>Actinomycetota</taxon>
        <taxon>Actinomycetes</taxon>
        <taxon>Micrococcales</taxon>
        <taxon>Micrococcaceae</taxon>
        <taxon>Sinomonas</taxon>
    </lineage>
</organism>
<protein>
    <submittedName>
        <fullName evidence="4">TetR/AcrR family transcriptional regulator</fullName>
    </submittedName>
</protein>
<gene>
    <name evidence="4" type="ORF">L0M17_21900</name>
</gene>
<comment type="caution">
    <text evidence="4">The sequence shown here is derived from an EMBL/GenBank/DDBJ whole genome shotgun (WGS) entry which is preliminary data.</text>
</comment>
<feature type="DNA-binding region" description="H-T-H motif" evidence="2">
    <location>
        <begin position="50"/>
        <end position="69"/>
    </location>
</feature>
<evidence type="ECO:0000256" key="1">
    <source>
        <dbReference type="ARBA" id="ARBA00023125"/>
    </source>
</evidence>